<feature type="region of interest" description="Disordered" evidence="5">
    <location>
        <begin position="64"/>
        <end position="101"/>
    </location>
</feature>
<evidence type="ECO:0000313" key="8">
    <source>
        <dbReference type="Proteomes" id="UP000800039"/>
    </source>
</evidence>
<keyword evidence="3" id="KW-0238">DNA-binding</keyword>
<dbReference type="InterPro" id="IPR001138">
    <property type="entry name" value="Zn2Cys6_DnaBD"/>
</dbReference>
<dbReference type="CDD" id="cd12148">
    <property type="entry name" value="fungal_TF_MHR"/>
    <property type="match status" value="1"/>
</dbReference>
<evidence type="ECO:0000259" key="6">
    <source>
        <dbReference type="PROSITE" id="PS50048"/>
    </source>
</evidence>
<dbReference type="GO" id="GO:0000981">
    <property type="term" value="F:DNA-binding transcription factor activity, RNA polymerase II-specific"/>
    <property type="evidence" value="ECO:0007669"/>
    <property type="project" value="InterPro"/>
</dbReference>
<dbReference type="OrthoDB" id="39175at2759"/>
<sequence>MVMKLACLRCKRKKIKCDKEEPACHQCATAKSECQYVERRQRPRLAQQKVAVQHLTQRLKLLEEQVSRNGDGHSSSTSVPSSPDAARDITPVPSPEASLTVGDGQESWIYQLATDTRRNFQNQKTPVAIPTPQVDNAMLSLNEALDDLGNLRVRADMFDVDFSLSPAESKECIDAFANLLSAMVVPDIFTISIDVQLFYALPSIIDSPYVHIEPGIRVMYYNALYYGLQQTRGTGCPLVRAAYMKVLEAVPAWLEASNETNMDGHTAALTSWTAMNNQDYQLSWKFHCKSCHYVKMKGIDQLDTVPSKTFEEEGGRDVLRFLYWHVLSTDTLFRMFYGKPTVVRWSPNKVRAPALFHTNNMHPSAPQVIVTVVWVRYTLMTAEMINFIDNNASHNRDEVIAQKVDDFCLQLEELMAEFKLESLMDAKETTTNFRCLLADHIMNVYAIIIGMQRMVKTTVQGRPVNAITVRAARKVVSIILDFNTGPPLANEAKTIFDHFITFYPFCAVFSLYEYVLACTDPDDCENDIRSLEKVGTAMAQASTRRWDFFPFAKTINALNKVSRSMQDEKRAARATTAMGGEGTHIPPMQGVNFPTSSLDNFQNLVASELPHFDAASFPSLPDFPMTLDGDFYPPGFVRALETDFQNRNWHDNWWDLSGGAGEDGPAIP</sequence>
<dbReference type="GO" id="GO:0008270">
    <property type="term" value="F:zinc ion binding"/>
    <property type="evidence" value="ECO:0007669"/>
    <property type="project" value="InterPro"/>
</dbReference>
<dbReference type="InterPro" id="IPR050987">
    <property type="entry name" value="AtrR-like"/>
</dbReference>
<keyword evidence="8" id="KW-1185">Reference proteome</keyword>
<keyword evidence="4" id="KW-0539">Nucleus</keyword>
<dbReference type="EMBL" id="ML976619">
    <property type="protein sequence ID" value="KAF1841025.1"/>
    <property type="molecule type" value="Genomic_DNA"/>
</dbReference>
<accession>A0A9P4L436</accession>
<dbReference type="SMART" id="SM00066">
    <property type="entry name" value="GAL4"/>
    <property type="match status" value="1"/>
</dbReference>
<dbReference type="GO" id="GO:0003677">
    <property type="term" value="F:DNA binding"/>
    <property type="evidence" value="ECO:0007669"/>
    <property type="project" value="UniProtKB-KW"/>
</dbReference>
<dbReference type="PANTHER" id="PTHR46910:SF3">
    <property type="entry name" value="HALOTOLERANCE PROTEIN 9-RELATED"/>
    <property type="match status" value="1"/>
</dbReference>
<evidence type="ECO:0000256" key="5">
    <source>
        <dbReference type="SAM" id="MobiDB-lite"/>
    </source>
</evidence>
<dbReference type="GO" id="GO:0005634">
    <property type="term" value="C:nucleus"/>
    <property type="evidence" value="ECO:0007669"/>
    <property type="project" value="UniProtKB-SubCell"/>
</dbReference>
<dbReference type="RefSeq" id="XP_040783588.1">
    <property type="nucleotide sequence ID" value="XM_040934262.1"/>
</dbReference>
<evidence type="ECO:0000313" key="7">
    <source>
        <dbReference type="EMBL" id="KAF1841025.1"/>
    </source>
</evidence>
<dbReference type="AlphaFoldDB" id="A0A9P4L436"/>
<keyword evidence="2" id="KW-0479">Metal-binding</keyword>
<protein>
    <recommendedName>
        <fullName evidence="6">Zn(2)-C6 fungal-type domain-containing protein</fullName>
    </recommendedName>
</protein>
<dbReference type="PROSITE" id="PS50048">
    <property type="entry name" value="ZN2_CY6_FUNGAL_2"/>
    <property type="match status" value="1"/>
</dbReference>
<feature type="domain" description="Zn(2)-C6 fungal-type" evidence="6">
    <location>
        <begin position="6"/>
        <end position="36"/>
    </location>
</feature>
<dbReference type="Pfam" id="PF00172">
    <property type="entry name" value="Zn_clus"/>
    <property type="match status" value="1"/>
</dbReference>
<evidence type="ECO:0000256" key="1">
    <source>
        <dbReference type="ARBA" id="ARBA00004123"/>
    </source>
</evidence>
<dbReference type="SUPFAM" id="SSF57701">
    <property type="entry name" value="Zn2/Cys6 DNA-binding domain"/>
    <property type="match status" value="1"/>
</dbReference>
<comment type="caution">
    <text evidence="7">The sequence shown here is derived from an EMBL/GenBank/DDBJ whole genome shotgun (WGS) entry which is preliminary data.</text>
</comment>
<name>A0A9P4L436_9PLEO</name>
<feature type="compositionally biased region" description="Low complexity" evidence="5">
    <location>
        <begin position="74"/>
        <end position="83"/>
    </location>
</feature>
<dbReference type="InterPro" id="IPR036864">
    <property type="entry name" value="Zn2-C6_fun-type_DNA-bd_sf"/>
</dbReference>
<dbReference type="PROSITE" id="PS00463">
    <property type="entry name" value="ZN2_CY6_FUNGAL_1"/>
    <property type="match status" value="1"/>
</dbReference>
<proteinExistence type="predicted"/>
<gene>
    <name evidence="7" type="ORF">K460DRAFT_371020</name>
</gene>
<dbReference type="Proteomes" id="UP000800039">
    <property type="component" value="Unassembled WGS sequence"/>
</dbReference>
<evidence type="ECO:0000256" key="3">
    <source>
        <dbReference type="ARBA" id="ARBA00023125"/>
    </source>
</evidence>
<dbReference type="GeneID" id="63851513"/>
<evidence type="ECO:0000256" key="4">
    <source>
        <dbReference type="ARBA" id="ARBA00023242"/>
    </source>
</evidence>
<comment type="subcellular location">
    <subcellularLocation>
        <location evidence="1">Nucleus</location>
    </subcellularLocation>
</comment>
<dbReference type="Gene3D" id="4.10.240.10">
    <property type="entry name" value="Zn(2)-C6 fungal-type DNA-binding domain"/>
    <property type="match status" value="1"/>
</dbReference>
<dbReference type="PANTHER" id="PTHR46910">
    <property type="entry name" value="TRANSCRIPTION FACTOR PDR1"/>
    <property type="match status" value="1"/>
</dbReference>
<organism evidence="7 8">
    <name type="scientific">Cucurbitaria berberidis CBS 394.84</name>
    <dbReference type="NCBI Taxonomy" id="1168544"/>
    <lineage>
        <taxon>Eukaryota</taxon>
        <taxon>Fungi</taxon>
        <taxon>Dikarya</taxon>
        <taxon>Ascomycota</taxon>
        <taxon>Pezizomycotina</taxon>
        <taxon>Dothideomycetes</taxon>
        <taxon>Pleosporomycetidae</taxon>
        <taxon>Pleosporales</taxon>
        <taxon>Pleosporineae</taxon>
        <taxon>Cucurbitariaceae</taxon>
        <taxon>Cucurbitaria</taxon>
    </lineage>
</organism>
<reference evidence="7" key="1">
    <citation type="submission" date="2020-01" db="EMBL/GenBank/DDBJ databases">
        <authorList>
            <consortium name="DOE Joint Genome Institute"/>
            <person name="Haridas S."/>
            <person name="Albert R."/>
            <person name="Binder M."/>
            <person name="Bloem J."/>
            <person name="Labutti K."/>
            <person name="Salamov A."/>
            <person name="Andreopoulos B."/>
            <person name="Baker S.E."/>
            <person name="Barry K."/>
            <person name="Bills G."/>
            <person name="Bluhm B.H."/>
            <person name="Cannon C."/>
            <person name="Castanera R."/>
            <person name="Culley D.E."/>
            <person name="Daum C."/>
            <person name="Ezra D."/>
            <person name="Gonzalez J.B."/>
            <person name="Henrissat B."/>
            <person name="Kuo A."/>
            <person name="Liang C."/>
            <person name="Lipzen A."/>
            <person name="Lutzoni F."/>
            <person name="Magnuson J."/>
            <person name="Mondo S."/>
            <person name="Nolan M."/>
            <person name="Ohm R."/>
            <person name="Pangilinan J."/>
            <person name="Park H.-J."/>
            <person name="Ramirez L."/>
            <person name="Alfaro M."/>
            <person name="Sun H."/>
            <person name="Tritt A."/>
            <person name="Yoshinaga Y."/>
            <person name="Zwiers L.-H."/>
            <person name="Turgeon B.G."/>
            <person name="Goodwin S.B."/>
            <person name="Spatafora J.W."/>
            <person name="Crous P.W."/>
            <person name="Grigoriev I.V."/>
        </authorList>
    </citation>
    <scope>NUCLEOTIDE SEQUENCE</scope>
    <source>
        <strain evidence="7">CBS 394.84</strain>
    </source>
</reference>
<dbReference type="CDD" id="cd00067">
    <property type="entry name" value="GAL4"/>
    <property type="match status" value="1"/>
</dbReference>
<evidence type="ECO:0000256" key="2">
    <source>
        <dbReference type="ARBA" id="ARBA00022723"/>
    </source>
</evidence>